<dbReference type="EMBL" id="HG793164">
    <property type="protein sequence ID" value="CRL28938.1"/>
    <property type="molecule type" value="Genomic_DNA"/>
</dbReference>
<keyword evidence="2" id="KW-1185">Reference proteome</keyword>
<gene>
    <name evidence="1" type="ORF">PCAMFM013_S031g000106</name>
</gene>
<proteinExistence type="predicted"/>
<dbReference type="AlphaFoldDB" id="A0A0G4PS31"/>
<dbReference type="Proteomes" id="UP000053732">
    <property type="component" value="Unassembled WGS sequence"/>
</dbReference>
<evidence type="ECO:0000313" key="2">
    <source>
        <dbReference type="Proteomes" id="UP000053732"/>
    </source>
</evidence>
<name>A0A0G4PS31_PENC3</name>
<accession>A0A0G4PS31</accession>
<sequence>MERIFPNNARMNRILWNTYIPHALLLTKRVDL</sequence>
<reference evidence="1 2" key="1">
    <citation type="journal article" date="2014" name="Nat. Commun.">
        <title>Multiple recent horizontal transfers of a large genomic region in cheese making fungi.</title>
        <authorList>
            <person name="Cheeseman K."/>
            <person name="Ropars J."/>
            <person name="Renault P."/>
            <person name="Dupont J."/>
            <person name="Gouzy J."/>
            <person name="Branca A."/>
            <person name="Abraham A.L."/>
            <person name="Ceppi M."/>
            <person name="Conseiller E."/>
            <person name="Debuchy R."/>
            <person name="Malagnac F."/>
            <person name="Goarin A."/>
            <person name="Silar P."/>
            <person name="Lacoste S."/>
            <person name="Sallet E."/>
            <person name="Bensimon A."/>
            <person name="Giraud T."/>
            <person name="Brygoo Y."/>
        </authorList>
    </citation>
    <scope>NUCLEOTIDE SEQUENCE [LARGE SCALE GENOMIC DNA]</scope>
    <source>
        <strain evidence="2">FM 013</strain>
    </source>
</reference>
<organism evidence="1 2">
    <name type="scientific">Penicillium camemberti (strain FM 013)</name>
    <dbReference type="NCBI Taxonomy" id="1429867"/>
    <lineage>
        <taxon>Eukaryota</taxon>
        <taxon>Fungi</taxon>
        <taxon>Dikarya</taxon>
        <taxon>Ascomycota</taxon>
        <taxon>Pezizomycotina</taxon>
        <taxon>Eurotiomycetes</taxon>
        <taxon>Eurotiomycetidae</taxon>
        <taxon>Eurotiales</taxon>
        <taxon>Aspergillaceae</taxon>
        <taxon>Penicillium</taxon>
    </lineage>
</organism>
<evidence type="ECO:0000313" key="1">
    <source>
        <dbReference type="EMBL" id="CRL28938.1"/>
    </source>
</evidence>
<protein>
    <submittedName>
        <fullName evidence="1">Str. FM013</fullName>
    </submittedName>
</protein>